<dbReference type="InterPro" id="IPR015883">
    <property type="entry name" value="Glyco_hydro_20_cat"/>
</dbReference>
<comment type="similarity">
    <text evidence="2">Belongs to the glycosyl hydrolase 20 family.</text>
</comment>
<name>A0ABN6KA17_9ACTO</name>
<dbReference type="Pfam" id="PF00728">
    <property type="entry name" value="Glyco_hydro_20"/>
    <property type="match status" value="1"/>
</dbReference>
<sequence length="599" mass="63805">MAMNVNGDSSLPLLPAPSRLEHTSGAPFLLTPITPLRCQAACAQEAEQLAELLRNGLGWCGRVEHDQPEPEPGPPLQAGGEPTGDALPALRLDLDEQIPGGPEAYALSARADGLELRGASPSGVLQGVRTLLQLLPRRVMAADGATWAACPPTGAQDGRAVDEAPGEAGVLARIPPLSIEDAPRFGHRGLMLDVARSFLGVEDVCAIVEAAGRYKINVLHLHLVDDQGWRLEITNEGRAEGDTIDYTRLTAVSGRTAVSAEGYGQRPGVGGFYTREDYRRILDFCRSRHVEVIPEIDLPGHAGAALHAIPELCTPGSSYAGTPQAPTAPADGSTEVGRSYLDPHSPATLVFLRHVLTQVAGLDPHGRTIHLGGDEPYAMAHRYGAQEGSPYAGLLAAAQEMVRELGREPMGWNEAVSAGPRGILQVWNPEPQVARALRQAVGQGSRLVMSPVTHAYVDLKYDPSSPLGLTWAGSLEVPQARSWDPARILEGVGAEAIDGVEATLWGETVRSRQDAEWLLFPRLLALAEVGWCIEPFPAAGGQDAAAPGRSLEDFLARCAAHGPRLAAAGTRFHATSTVPWGQYGPFPRQELHPESEVHL</sequence>
<evidence type="ECO:0000256" key="5">
    <source>
        <dbReference type="ARBA" id="ARBA00023295"/>
    </source>
</evidence>
<dbReference type="EC" id="3.2.1.52" evidence="3"/>
<dbReference type="InterPro" id="IPR029018">
    <property type="entry name" value="Hex-like_dom2"/>
</dbReference>
<keyword evidence="10" id="KW-1185">Reference proteome</keyword>
<evidence type="ECO:0000259" key="7">
    <source>
        <dbReference type="Pfam" id="PF00728"/>
    </source>
</evidence>
<comment type="catalytic activity">
    <reaction evidence="1">
        <text>Hydrolysis of terminal non-reducing N-acetyl-D-hexosamine residues in N-acetyl-beta-D-hexosaminides.</text>
        <dbReference type="EC" id="3.2.1.52"/>
    </reaction>
</comment>
<evidence type="ECO:0000256" key="6">
    <source>
        <dbReference type="SAM" id="MobiDB-lite"/>
    </source>
</evidence>
<feature type="region of interest" description="Disordered" evidence="6">
    <location>
        <begin position="63"/>
        <end position="87"/>
    </location>
</feature>
<reference evidence="9 10" key="1">
    <citation type="submission" date="2021-08" db="EMBL/GenBank/DDBJ databases">
        <title>Whole genome sequence of novel Actinomyces species strain MAS-1.</title>
        <authorList>
            <person name="Saito M."/>
            <person name="Kuwahara N."/>
            <person name="Takizawa T."/>
            <person name="Gotouda H."/>
            <person name="Ochiai T."/>
        </authorList>
    </citation>
    <scope>NUCLEOTIDE SEQUENCE [LARGE SCALE GENOMIC DNA]</scope>
    <source>
        <strain evidence="9 10">MAS-1</strain>
    </source>
</reference>
<dbReference type="Pfam" id="PF02838">
    <property type="entry name" value="Glyco_hydro_20b"/>
    <property type="match status" value="1"/>
</dbReference>
<dbReference type="InterPro" id="IPR025705">
    <property type="entry name" value="Beta_hexosaminidase_sua/sub"/>
</dbReference>
<dbReference type="SUPFAM" id="SSF55545">
    <property type="entry name" value="beta-N-acetylhexosaminidase-like domain"/>
    <property type="match status" value="1"/>
</dbReference>
<keyword evidence="5" id="KW-0326">Glycosidase</keyword>
<organism evidence="9 10">
    <name type="scientific">Actinomyces capricornis</name>
    <dbReference type="NCBI Taxonomy" id="2755559"/>
    <lineage>
        <taxon>Bacteria</taxon>
        <taxon>Bacillati</taxon>
        <taxon>Actinomycetota</taxon>
        <taxon>Actinomycetes</taxon>
        <taxon>Actinomycetales</taxon>
        <taxon>Actinomycetaceae</taxon>
        <taxon>Actinomyces</taxon>
    </lineage>
</organism>
<dbReference type="Proteomes" id="UP000824496">
    <property type="component" value="Chromosome"/>
</dbReference>
<proteinExistence type="inferred from homology"/>
<dbReference type="Gene3D" id="3.20.20.80">
    <property type="entry name" value="Glycosidases"/>
    <property type="match status" value="1"/>
</dbReference>
<dbReference type="PANTHER" id="PTHR22600">
    <property type="entry name" value="BETA-HEXOSAMINIDASE"/>
    <property type="match status" value="1"/>
</dbReference>
<evidence type="ECO:0000256" key="1">
    <source>
        <dbReference type="ARBA" id="ARBA00001231"/>
    </source>
</evidence>
<protein>
    <recommendedName>
        <fullName evidence="3">beta-N-acetylhexosaminidase</fullName>
        <ecNumber evidence="3">3.2.1.52</ecNumber>
    </recommendedName>
</protein>
<feature type="domain" description="Glycoside hydrolase family 20 catalytic" evidence="7">
    <location>
        <begin position="185"/>
        <end position="531"/>
    </location>
</feature>
<dbReference type="Gene3D" id="3.30.379.10">
    <property type="entry name" value="Chitobiase/beta-hexosaminidase domain 2-like"/>
    <property type="match status" value="1"/>
</dbReference>
<gene>
    <name evidence="9" type="ORF">MANAM107_16880</name>
</gene>
<dbReference type="SUPFAM" id="SSF51445">
    <property type="entry name" value="(Trans)glycosidases"/>
    <property type="match status" value="1"/>
</dbReference>
<accession>A0ABN6KA17</accession>
<dbReference type="InterPro" id="IPR015882">
    <property type="entry name" value="HEX_bac_N"/>
</dbReference>
<evidence type="ECO:0000313" key="9">
    <source>
        <dbReference type="EMBL" id="BDA64854.1"/>
    </source>
</evidence>
<feature type="domain" description="Beta-hexosaminidase bacterial type N-terminal" evidence="8">
    <location>
        <begin position="12"/>
        <end position="138"/>
    </location>
</feature>
<evidence type="ECO:0000256" key="3">
    <source>
        <dbReference type="ARBA" id="ARBA00012663"/>
    </source>
</evidence>
<evidence type="ECO:0000313" key="10">
    <source>
        <dbReference type="Proteomes" id="UP000824496"/>
    </source>
</evidence>
<evidence type="ECO:0000256" key="2">
    <source>
        <dbReference type="ARBA" id="ARBA00006285"/>
    </source>
</evidence>
<dbReference type="EMBL" id="AP025017">
    <property type="protein sequence ID" value="BDA64854.1"/>
    <property type="molecule type" value="Genomic_DNA"/>
</dbReference>
<evidence type="ECO:0000259" key="8">
    <source>
        <dbReference type="Pfam" id="PF02838"/>
    </source>
</evidence>
<dbReference type="PRINTS" id="PR00738">
    <property type="entry name" value="GLHYDRLASE20"/>
</dbReference>
<dbReference type="PANTHER" id="PTHR22600:SF57">
    <property type="entry name" value="BETA-N-ACETYLHEXOSAMINIDASE"/>
    <property type="match status" value="1"/>
</dbReference>
<keyword evidence="4" id="KW-0378">Hydrolase</keyword>
<dbReference type="InterPro" id="IPR017853">
    <property type="entry name" value="GH"/>
</dbReference>
<evidence type="ECO:0000256" key="4">
    <source>
        <dbReference type="ARBA" id="ARBA00022801"/>
    </source>
</evidence>